<keyword evidence="5" id="KW-0496">Mitochondrion</keyword>
<comment type="function">
    <text evidence="5">Catalyzes the transfer of endogenously produced octanoic acid from octanoyl-acyl-carrier-protein onto the lipoyl domains of lipoate-dependent enzymes. Lipoyl-ACP can also act as a substrate although octanoyl-ACP is likely to be the physiological substrate.</text>
</comment>
<feature type="binding site" evidence="7">
    <location>
        <begin position="172"/>
        <end position="174"/>
    </location>
    <ligand>
        <name>substrate</name>
    </ligand>
</feature>
<name>A0A6B2FYR7_MYXSQ</name>
<dbReference type="UniPathway" id="UPA00538">
    <property type="reaction ID" value="UER00592"/>
</dbReference>
<evidence type="ECO:0000256" key="6">
    <source>
        <dbReference type="PIRSR" id="PIRSR016262-1"/>
    </source>
</evidence>
<comment type="similarity">
    <text evidence="2 5">Belongs to the LipB family.</text>
</comment>
<evidence type="ECO:0000313" key="10">
    <source>
        <dbReference type="EMBL" id="NDJ96728.1"/>
    </source>
</evidence>
<dbReference type="PIRSF" id="PIRSF016262">
    <property type="entry name" value="LPLase"/>
    <property type="match status" value="1"/>
</dbReference>
<dbReference type="GO" id="GO:0005739">
    <property type="term" value="C:mitochondrion"/>
    <property type="evidence" value="ECO:0007669"/>
    <property type="project" value="UniProtKB-SubCell"/>
</dbReference>
<organism evidence="10">
    <name type="scientific">Myxobolus squamalis</name>
    <name type="common">Myxosporean</name>
    <dbReference type="NCBI Taxonomy" id="59785"/>
    <lineage>
        <taxon>Eukaryota</taxon>
        <taxon>Metazoa</taxon>
        <taxon>Cnidaria</taxon>
        <taxon>Myxozoa</taxon>
        <taxon>Myxosporea</taxon>
        <taxon>Bivalvulida</taxon>
        <taxon>Platysporina</taxon>
        <taxon>Myxobolidae</taxon>
        <taxon>Myxobolus</taxon>
    </lineage>
</organism>
<accession>A0A6B2FYR7</accession>
<evidence type="ECO:0000256" key="1">
    <source>
        <dbReference type="ARBA" id="ARBA00004821"/>
    </source>
</evidence>
<feature type="binding site" evidence="7">
    <location>
        <begin position="149"/>
        <end position="151"/>
    </location>
    <ligand>
        <name>substrate</name>
    </ligand>
</feature>
<evidence type="ECO:0000256" key="8">
    <source>
        <dbReference type="PIRSR" id="PIRSR016262-3"/>
    </source>
</evidence>
<dbReference type="EMBL" id="GHBR01001519">
    <property type="protein sequence ID" value="NDJ96728.1"/>
    <property type="molecule type" value="Transcribed_RNA"/>
</dbReference>
<keyword evidence="3 5" id="KW-0808">Transferase</keyword>
<keyword evidence="4 5" id="KW-0012">Acyltransferase</keyword>
<comment type="pathway">
    <text evidence="1 5">Protein modification; protein lipoylation via endogenous pathway; protein N(6)-(lipoyl)lysine from octanoyl-[acyl-carrier-protein]: step 1/2.</text>
</comment>
<reference evidence="10" key="1">
    <citation type="submission" date="2018-11" db="EMBL/GenBank/DDBJ databases">
        <title>Myxobolus squamalis genome and transcriptome.</title>
        <authorList>
            <person name="Yahalomi D."/>
            <person name="Atkinson S.D."/>
            <person name="Neuhof M."/>
            <person name="Chang E.S."/>
            <person name="Philippe H."/>
            <person name="Cartwright P."/>
            <person name="Bartholomew J.L."/>
            <person name="Huchon D."/>
        </authorList>
    </citation>
    <scope>NUCLEOTIDE SEQUENCE</scope>
    <source>
        <strain evidence="10">71B08</strain>
        <tissue evidence="10">Whole</tissue>
    </source>
</reference>
<evidence type="ECO:0000256" key="7">
    <source>
        <dbReference type="PIRSR" id="PIRSR016262-2"/>
    </source>
</evidence>
<comment type="catalytic activity">
    <reaction evidence="5">
        <text>octanoyl-[ACP] + L-lysyl-[protein] = N(6)-octanoyl-L-lysyl-[protein] + holo-[ACP] + H(+)</text>
        <dbReference type="Rhea" id="RHEA:17665"/>
        <dbReference type="Rhea" id="RHEA-COMP:9636"/>
        <dbReference type="Rhea" id="RHEA-COMP:9685"/>
        <dbReference type="Rhea" id="RHEA-COMP:9752"/>
        <dbReference type="Rhea" id="RHEA-COMP:9928"/>
        <dbReference type="ChEBI" id="CHEBI:15378"/>
        <dbReference type="ChEBI" id="CHEBI:29969"/>
        <dbReference type="ChEBI" id="CHEBI:64479"/>
        <dbReference type="ChEBI" id="CHEBI:78463"/>
        <dbReference type="ChEBI" id="CHEBI:78809"/>
        <dbReference type="EC" id="2.3.1.181"/>
    </reaction>
</comment>
<feature type="binding site" evidence="7">
    <location>
        <begin position="83"/>
        <end position="90"/>
    </location>
    <ligand>
        <name>substrate</name>
    </ligand>
</feature>
<dbReference type="InterPro" id="IPR020605">
    <property type="entry name" value="Octanoyltransferase_CS"/>
</dbReference>
<protein>
    <recommendedName>
        <fullName evidence="5">Octanoyl-[acyl-carrier-protein]:protein N-octanoyltransferase LIPT2, mitochondrial</fullName>
        <ecNumber evidence="5">2.3.1.181</ecNumber>
    </recommendedName>
</protein>
<dbReference type="PANTHER" id="PTHR10993:SF7">
    <property type="entry name" value="LIPOYLTRANSFERASE 2, MITOCHONDRIAL-RELATED"/>
    <property type="match status" value="1"/>
</dbReference>
<feature type="site" description="Lowers pKa of active site Cys" evidence="8">
    <location>
        <position position="146"/>
    </location>
</feature>
<dbReference type="InterPro" id="IPR004143">
    <property type="entry name" value="BPL_LPL_catalytic"/>
</dbReference>
<proteinExistence type="inferred from homology"/>
<sequence length="232" mass="26316">MAISVKLLNLGKKAYVEAFELMKSIELLHIENDKFASKHSENTLIVTEHPPTYTIGTRNKENLNFNQEKYLKSLGADYVYTDRGGLITFHGPGQIICYPVIDLKELKISPRDYVYLLEKWMIETCKIFNIYPHRSSDVGVWIDNKKIGALGLILLLNILGVHIRNRRITTHGIALNCNVDLCWFDHIVPCGLVDKGTTSISNELHINVTCCQVLPVLLNSFESTFNVKLVDV</sequence>
<dbReference type="SUPFAM" id="SSF55681">
    <property type="entry name" value="Class II aaRS and biotin synthetases"/>
    <property type="match status" value="1"/>
</dbReference>
<dbReference type="GO" id="GO:0033819">
    <property type="term" value="F:lipoyl(octanoyl) transferase activity"/>
    <property type="evidence" value="ECO:0007669"/>
    <property type="project" value="UniProtKB-EC"/>
</dbReference>
<dbReference type="PROSITE" id="PS01313">
    <property type="entry name" value="LIPB"/>
    <property type="match status" value="1"/>
</dbReference>
<dbReference type="GO" id="GO:0009249">
    <property type="term" value="P:protein lipoylation"/>
    <property type="evidence" value="ECO:0007669"/>
    <property type="project" value="InterPro"/>
</dbReference>
<feature type="active site" description="Acyl-thioester intermediate" evidence="6">
    <location>
        <position position="190"/>
    </location>
</feature>
<dbReference type="PROSITE" id="PS51733">
    <property type="entry name" value="BPL_LPL_CATALYTIC"/>
    <property type="match status" value="1"/>
</dbReference>
<dbReference type="AlphaFoldDB" id="A0A6B2FYR7"/>
<evidence type="ECO:0000259" key="9">
    <source>
        <dbReference type="PROSITE" id="PS51733"/>
    </source>
</evidence>
<dbReference type="CDD" id="cd16444">
    <property type="entry name" value="LipB"/>
    <property type="match status" value="1"/>
</dbReference>
<dbReference type="InterPro" id="IPR000544">
    <property type="entry name" value="Octanoyltransferase"/>
</dbReference>
<feature type="domain" description="BPL/LPL catalytic" evidence="9">
    <location>
        <begin position="38"/>
        <end position="229"/>
    </location>
</feature>
<dbReference type="NCBIfam" id="TIGR00214">
    <property type="entry name" value="lipB"/>
    <property type="match status" value="1"/>
</dbReference>
<evidence type="ECO:0000256" key="5">
    <source>
        <dbReference type="PIRNR" id="PIRNR016262"/>
    </source>
</evidence>
<evidence type="ECO:0000256" key="4">
    <source>
        <dbReference type="ARBA" id="ARBA00023315"/>
    </source>
</evidence>
<dbReference type="EC" id="2.3.1.181" evidence="5"/>
<dbReference type="PANTHER" id="PTHR10993">
    <property type="entry name" value="OCTANOYLTRANSFERASE"/>
    <property type="match status" value="1"/>
</dbReference>
<evidence type="ECO:0000256" key="3">
    <source>
        <dbReference type="ARBA" id="ARBA00022679"/>
    </source>
</evidence>
<dbReference type="InterPro" id="IPR045864">
    <property type="entry name" value="aa-tRNA-synth_II/BPL/LPL"/>
</dbReference>
<dbReference type="Gene3D" id="3.30.930.10">
    <property type="entry name" value="Bira Bifunctional Protein, Domain 2"/>
    <property type="match status" value="1"/>
</dbReference>
<comment type="subcellular location">
    <subcellularLocation>
        <location evidence="5">Mitochondrion</location>
    </subcellularLocation>
</comment>
<dbReference type="Pfam" id="PF21948">
    <property type="entry name" value="LplA-B_cat"/>
    <property type="match status" value="1"/>
</dbReference>
<evidence type="ECO:0000256" key="2">
    <source>
        <dbReference type="ARBA" id="ARBA00007907"/>
    </source>
</evidence>